<dbReference type="InterPro" id="IPR005900">
    <property type="entry name" value="6-phosphogluconolactonase_DevB"/>
</dbReference>
<evidence type="ECO:0000256" key="7">
    <source>
        <dbReference type="RuleBase" id="RU365095"/>
    </source>
</evidence>
<protein>
    <recommendedName>
        <fullName evidence="6 7">6-phosphogluconolactonase</fullName>
        <shortName evidence="7">6PGL</shortName>
        <ecNumber evidence="5 7">3.1.1.31</ecNumber>
    </recommendedName>
</protein>
<evidence type="ECO:0000313" key="10">
    <source>
        <dbReference type="Proteomes" id="UP001235849"/>
    </source>
</evidence>
<dbReference type="GO" id="GO:0017057">
    <property type="term" value="F:6-phosphogluconolactonase activity"/>
    <property type="evidence" value="ECO:0007669"/>
    <property type="project" value="UniProtKB-EC"/>
</dbReference>
<keyword evidence="7 9" id="KW-0378">Hydrolase</keyword>
<dbReference type="RefSeq" id="WP_283766284.1">
    <property type="nucleotide sequence ID" value="NZ_JAQOSO010000036.1"/>
</dbReference>
<comment type="catalytic activity">
    <reaction evidence="1 7">
        <text>6-phospho-D-glucono-1,5-lactone + H2O = 6-phospho-D-gluconate + H(+)</text>
        <dbReference type="Rhea" id="RHEA:12556"/>
        <dbReference type="ChEBI" id="CHEBI:15377"/>
        <dbReference type="ChEBI" id="CHEBI:15378"/>
        <dbReference type="ChEBI" id="CHEBI:57955"/>
        <dbReference type="ChEBI" id="CHEBI:58759"/>
        <dbReference type="EC" id="3.1.1.31"/>
    </reaction>
</comment>
<evidence type="ECO:0000256" key="2">
    <source>
        <dbReference type="ARBA" id="ARBA00002681"/>
    </source>
</evidence>
<dbReference type="CDD" id="cd01400">
    <property type="entry name" value="6PGL"/>
    <property type="match status" value="1"/>
</dbReference>
<comment type="caution">
    <text evidence="9">The sequence shown here is derived from an EMBL/GenBank/DDBJ whole genome shotgun (WGS) entry which is preliminary data.</text>
</comment>
<dbReference type="Pfam" id="PF01182">
    <property type="entry name" value="Glucosamine_iso"/>
    <property type="match status" value="1"/>
</dbReference>
<keyword evidence="10" id="KW-1185">Reference proteome</keyword>
<evidence type="ECO:0000259" key="8">
    <source>
        <dbReference type="Pfam" id="PF01182"/>
    </source>
</evidence>
<dbReference type="Gene3D" id="3.40.50.1360">
    <property type="match status" value="1"/>
</dbReference>
<feature type="domain" description="Glucosamine/galactosamine-6-phosphate isomerase" evidence="8">
    <location>
        <begin position="9"/>
        <end position="228"/>
    </location>
</feature>
<comment type="pathway">
    <text evidence="3 7">Carbohydrate degradation; pentose phosphate pathway; D-ribulose 5-phosphate from D-glucose 6-phosphate (oxidative stage): step 2/3.</text>
</comment>
<organism evidence="9 10">
    <name type="scientific">Roseofilum capinflatum BLCC-M114</name>
    <dbReference type="NCBI Taxonomy" id="3022440"/>
    <lineage>
        <taxon>Bacteria</taxon>
        <taxon>Bacillati</taxon>
        <taxon>Cyanobacteriota</taxon>
        <taxon>Cyanophyceae</taxon>
        <taxon>Desertifilales</taxon>
        <taxon>Desertifilaceae</taxon>
        <taxon>Roseofilum</taxon>
        <taxon>Roseofilum capinflatum</taxon>
    </lineage>
</organism>
<gene>
    <name evidence="7 9" type="primary">pgl</name>
    <name evidence="9" type="ORF">PMG25_07545</name>
</gene>
<dbReference type="SUPFAM" id="SSF100950">
    <property type="entry name" value="NagB/RpiA/CoA transferase-like"/>
    <property type="match status" value="1"/>
</dbReference>
<evidence type="ECO:0000313" key="9">
    <source>
        <dbReference type="EMBL" id="MDJ1173944.1"/>
    </source>
</evidence>
<name>A0ABT7B5N6_9CYAN</name>
<proteinExistence type="inferred from homology"/>
<evidence type="ECO:0000256" key="1">
    <source>
        <dbReference type="ARBA" id="ARBA00000832"/>
    </source>
</evidence>
<dbReference type="EMBL" id="JAQOSO010000036">
    <property type="protein sequence ID" value="MDJ1173944.1"/>
    <property type="molecule type" value="Genomic_DNA"/>
</dbReference>
<dbReference type="PANTHER" id="PTHR11054:SF0">
    <property type="entry name" value="6-PHOSPHOGLUCONOLACTONASE"/>
    <property type="match status" value="1"/>
</dbReference>
<dbReference type="InterPro" id="IPR039104">
    <property type="entry name" value="6PGL"/>
</dbReference>
<comment type="function">
    <text evidence="2 7">Hydrolysis of 6-phosphogluconolactone to 6-phosphogluconate.</text>
</comment>
<dbReference type="InterPro" id="IPR006148">
    <property type="entry name" value="Glc/Gal-6P_isomerase"/>
</dbReference>
<dbReference type="PANTHER" id="PTHR11054">
    <property type="entry name" value="6-PHOSPHOGLUCONOLACTONASE"/>
    <property type="match status" value="1"/>
</dbReference>
<comment type="similarity">
    <text evidence="4 7">Belongs to the glucosamine/galactosamine-6-phosphate isomerase family. 6-phosphogluconolactonase subfamily.</text>
</comment>
<evidence type="ECO:0000256" key="3">
    <source>
        <dbReference type="ARBA" id="ARBA00004961"/>
    </source>
</evidence>
<dbReference type="Proteomes" id="UP001235849">
    <property type="component" value="Unassembled WGS sequence"/>
</dbReference>
<evidence type="ECO:0000256" key="4">
    <source>
        <dbReference type="ARBA" id="ARBA00010662"/>
    </source>
</evidence>
<reference evidence="9 10" key="1">
    <citation type="submission" date="2023-01" db="EMBL/GenBank/DDBJ databases">
        <title>Novel diversity within Roseofilum (Cyanobacteria; Desertifilaceae) from marine benthic mats with descriptions of four novel species.</title>
        <authorList>
            <person name="Wang Y."/>
            <person name="Berthold D.E."/>
            <person name="Hu J."/>
            <person name="Lefler F.W."/>
            <person name="Laughinghouse H.D. IV."/>
        </authorList>
    </citation>
    <scope>NUCLEOTIDE SEQUENCE [LARGE SCALE GENOMIC DNA]</scope>
    <source>
        <strain evidence="9 10">BLCC-M114</strain>
    </source>
</reference>
<evidence type="ECO:0000256" key="5">
    <source>
        <dbReference type="ARBA" id="ARBA00013198"/>
    </source>
</evidence>
<dbReference type="EC" id="3.1.1.31" evidence="5 7"/>
<dbReference type="NCBIfam" id="TIGR01198">
    <property type="entry name" value="pgl"/>
    <property type="match status" value="1"/>
</dbReference>
<sequence length="243" mass="26726">MTKIVEVLPDKSALVSRALSLVKEKIQTAIASQGYCTIALAGGSTPKPLYEFLSQENLPWDKIHIFWGDERYVPSDHPDSNENMARQAWLNQVPIPPENIHPMPTGAQDPQQDAQTHETQLQQFFGNASGDFPTFDIILLGMGDDGHTASLFPQTEALAVGDRLVTVGNKEGQPRLTFTVPLINHARCVVFLVAGANKINALTQVFAPEGDSQQYPSRLIAPKGELWWLLDEAAGDRLRVTSN</sequence>
<accession>A0ABT7B5N6</accession>
<evidence type="ECO:0000256" key="6">
    <source>
        <dbReference type="ARBA" id="ARBA00020337"/>
    </source>
</evidence>
<dbReference type="InterPro" id="IPR037171">
    <property type="entry name" value="NagB/RpiA_transferase-like"/>
</dbReference>